<reference evidence="1 2" key="1">
    <citation type="journal article" date="2018" name="Sci. Rep.">
        <title>A novel species of the marine cyanobacterium Acaryochloris with a unique pigment content and lifestyle.</title>
        <authorList>
            <person name="Partensky F."/>
            <person name="Six C."/>
            <person name="Ratin M."/>
            <person name="Garczarek L."/>
            <person name="Vaulot D."/>
            <person name="Probert I."/>
            <person name="Calteau A."/>
            <person name="Gourvil P."/>
            <person name="Marie D."/>
            <person name="Grebert T."/>
            <person name="Bouchier C."/>
            <person name="Le Panse S."/>
            <person name="Gachenot M."/>
            <person name="Rodriguez F."/>
            <person name="Garrido J.L."/>
        </authorList>
    </citation>
    <scope>NUCLEOTIDE SEQUENCE [LARGE SCALE GENOMIC DNA]</scope>
    <source>
        <strain evidence="1 2">RCC1774</strain>
    </source>
</reference>
<evidence type="ECO:0000313" key="2">
    <source>
        <dbReference type="Proteomes" id="UP000248857"/>
    </source>
</evidence>
<accession>A0A2W1JNC1</accession>
<dbReference type="Proteomes" id="UP000248857">
    <property type="component" value="Unassembled WGS sequence"/>
</dbReference>
<gene>
    <name evidence="1" type="ORF">C1752_09710</name>
</gene>
<evidence type="ECO:0000313" key="1">
    <source>
        <dbReference type="EMBL" id="PZD70751.1"/>
    </source>
</evidence>
<organism evidence="1 2">
    <name type="scientific">Acaryochloris thomasi RCC1774</name>
    <dbReference type="NCBI Taxonomy" id="1764569"/>
    <lineage>
        <taxon>Bacteria</taxon>
        <taxon>Bacillati</taxon>
        <taxon>Cyanobacteriota</taxon>
        <taxon>Cyanophyceae</taxon>
        <taxon>Acaryochloridales</taxon>
        <taxon>Acaryochloridaceae</taxon>
        <taxon>Acaryochloris</taxon>
        <taxon>Acaryochloris thomasi</taxon>
    </lineage>
</organism>
<keyword evidence="2" id="KW-1185">Reference proteome</keyword>
<dbReference type="EMBL" id="PQWO01000029">
    <property type="protein sequence ID" value="PZD70751.1"/>
    <property type="molecule type" value="Genomic_DNA"/>
</dbReference>
<comment type="caution">
    <text evidence="1">The sequence shown here is derived from an EMBL/GenBank/DDBJ whole genome shotgun (WGS) entry which is preliminary data.</text>
</comment>
<dbReference type="AlphaFoldDB" id="A0A2W1JNC1"/>
<proteinExistence type="predicted"/>
<protein>
    <submittedName>
        <fullName evidence="1">Uncharacterized protein</fullName>
    </submittedName>
</protein>
<name>A0A2W1JNC1_9CYAN</name>
<sequence>MLQPMRTTESRVRLLKRQRRSEIALIPISQTLTSGAPILSGSQKAVEAGKTIHQLKKNPARQNPTLNTKLNFLNCIAIGV</sequence>